<proteinExistence type="predicted"/>
<gene>
    <name evidence="1" type="primary">MRPL4_1</name>
    <name evidence="1" type="ORF">LPJ66_006482</name>
</gene>
<protein>
    <submittedName>
        <fullName evidence="1">54S ribosomal protein L4 mitochondrial</fullName>
    </submittedName>
</protein>
<sequence length="165" mass="18498">MFGQFGAITRQLSTRRLAQSSSFVSRGFEEFFEKGQRLPTGRDQTGRSWAASELRQKSWEDLQKLWYVVLKERNMLASQKEESRRLGVHGQFFSNKSRIIKCKQTMARIKSVLGEREIAWKKAQEELAAQAVQQKGAIAAGKTASATESTTVGATEVRVPEVTAA</sequence>
<reference evidence="1" key="1">
    <citation type="submission" date="2022-07" db="EMBL/GenBank/DDBJ databases">
        <title>Phylogenomic reconstructions and comparative analyses of Kickxellomycotina fungi.</title>
        <authorList>
            <person name="Reynolds N.K."/>
            <person name="Stajich J.E."/>
            <person name="Barry K."/>
            <person name="Grigoriev I.V."/>
            <person name="Crous P."/>
            <person name="Smith M.E."/>
        </authorList>
    </citation>
    <scope>NUCLEOTIDE SEQUENCE</scope>
    <source>
        <strain evidence="1">Benny 63K</strain>
    </source>
</reference>
<keyword evidence="2" id="KW-1185">Reference proteome</keyword>
<keyword evidence="1" id="KW-0687">Ribonucleoprotein</keyword>
<accession>A0ACC1IBS2</accession>
<name>A0ACC1IBS2_9FUNG</name>
<comment type="caution">
    <text evidence="1">The sequence shown here is derived from an EMBL/GenBank/DDBJ whole genome shotgun (WGS) entry which is preliminary data.</text>
</comment>
<dbReference type="EMBL" id="JANBPG010001032">
    <property type="protein sequence ID" value="KAJ1892205.1"/>
    <property type="molecule type" value="Genomic_DNA"/>
</dbReference>
<dbReference type="Proteomes" id="UP001150581">
    <property type="component" value="Unassembled WGS sequence"/>
</dbReference>
<evidence type="ECO:0000313" key="2">
    <source>
        <dbReference type="Proteomes" id="UP001150581"/>
    </source>
</evidence>
<evidence type="ECO:0000313" key="1">
    <source>
        <dbReference type="EMBL" id="KAJ1892205.1"/>
    </source>
</evidence>
<organism evidence="1 2">
    <name type="scientific">Kickxella alabastrina</name>
    <dbReference type="NCBI Taxonomy" id="61397"/>
    <lineage>
        <taxon>Eukaryota</taxon>
        <taxon>Fungi</taxon>
        <taxon>Fungi incertae sedis</taxon>
        <taxon>Zoopagomycota</taxon>
        <taxon>Kickxellomycotina</taxon>
        <taxon>Kickxellomycetes</taxon>
        <taxon>Kickxellales</taxon>
        <taxon>Kickxellaceae</taxon>
        <taxon>Kickxella</taxon>
    </lineage>
</organism>
<keyword evidence="1" id="KW-0689">Ribosomal protein</keyword>